<name>A0ABW5ZLX8_9BACL</name>
<evidence type="ECO:0000313" key="4">
    <source>
        <dbReference type="EMBL" id="MFD2913929.1"/>
    </source>
</evidence>
<dbReference type="PANTHER" id="PTHR13947:SF37">
    <property type="entry name" value="LD18367P"/>
    <property type="match status" value="1"/>
</dbReference>
<dbReference type="InterPro" id="IPR016181">
    <property type="entry name" value="Acyl_CoA_acyltransferase"/>
</dbReference>
<evidence type="ECO:0000256" key="1">
    <source>
        <dbReference type="ARBA" id="ARBA00022679"/>
    </source>
</evidence>
<dbReference type="Gene3D" id="3.40.630.30">
    <property type="match status" value="1"/>
</dbReference>
<keyword evidence="4" id="KW-0012">Acyltransferase</keyword>
<keyword evidence="1 4" id="KW-0808">Transferase</keyword>
<keyword evidence="2" id="KW-0472">Membrane</keyword>
<accession>A0ABW5ZLX8</accession>
<evidence type="ECO:0000256" key="2">
    <source>
        <dbReference type="SAM" id="Phobius"/>
    </source>
</evidence>
<dbReference type="PANTHER" id="PTHR13947">
    <property type="entry name" value="GNAT FAMILY N-ACETYLTRANSFERASE"/>
    <property type="match status" value="1"/>
</dbReference>
<dbReference type="Proteomes" id="UP001597561">
    <property type="component" value="Unassembled WGS sequence"/>
</dbReference>
<evidence type="ECO:0000259" key="3">
    <source>
        <dbReference type="PROSITE" id="PS51186"/>
    </source>
</evidence>
<proteinExistence type="predicted"/>
<feature type="transmembrane region" description="Helical" evidence="2">
    <location>
        <begin position="237"/>
        <end position="255"/>
    </location>
</feature>
<evidence type="ECO:0000313" key="5">
    <source>
        <dbReference type="Proteomes" id="UP001597561"/>
    </source>
</evidence>
<feature type="domain" description="N-acetyltransferase" evidence="3">
    <location>
        <begin position="1"/>
        <end position="159"/>
    </location>
</feature>
<keyword evidence="2" id="KW-0812">Transmembrane</keyword>
<keyword evidence="5" id="KW-1185">Reference proteome</keyword>
<keyword evidence="2" id="KW-1133">Transmembrane helix</keyword>
<dbReference type="CDD" id="cd04301">
    <property type="entry name" value="NAT_SF"/>
    <property type="match status" value="1"/>
</dbReference>
<sequence>MQIRQIKEGEYDFFLDMLYESIYMTETKPPREALLESEGLKKYHEEWGRPGDEVLVAEKEGELVGAVWYRQFTEEHPGYGFVSPDIPEIGMAVKASERGKGVGRKLLEEVIAFAMSQGYEALSLSVDPFNHHAYKLYKSVGFYKVGTSGTSVTMQASLVEADRKIRGITRTKDLSHSKSKGHRESRISKVAVGAICLLSGVILMAGSWIASAIYATAMTVWDGRYGLFFSAMLETSVAPLILSAGLMLSGLVLILNERELWHSNKGEM</sequence>
<dbReference type="PROSITE" id="PS51186">
    <property type="entry name" value="GNAT"/>
    <property type="match status" value="1"/>
</dbReference>
<dbReference type="InterPro" id="IPR050769">
    <property type="entry name" value="NAT_camello-type"/>
</dbReference>
<protein>
    <submittedName>
        <fullName evidence="4">GNAT family N-acetyltransferase</fullName>
        <ecNumber evidence="4">2.3.-.-</ecNumber>
    </submittedName>
</protein>
<feature type="transmembrane region" description="Helical" evidence="2">
    <location>
        <begin position="190"/>
        <end position="217"/>
    </location>
</feature>
<dbReference type="GO" id="GO:0016746">
    <property type="term" value="F:acyltransferase activity"/>
    <property type="evidence" value="ECO:0007669"/>
    <property type="project" value="UniProtKB-KW"/>
</dbReference>
<dbReference type="RefSeq" id="WP_204731083.1">
    <property type="nucleotide sequence ID" value="NZ_JAFBDK010000041.1"/>
</dbReference>
<gene>
    <name evidence="4" type="ORF">ACFS5P_18720</name>
</gene>
<organism evidence="4 5">
    <name type="scientific">Jeotgalibacillus terrae</name>
    <dbReference type="NCBI Taxonomy" id="587735"/>
    <lineage>
        <taxon>Bacteria</taxon>
        <taxon>Bacillati</taxon>
        <taxon>Bacillota</taxon>
        <taxon>Bacilli</taxon>
        <taxon>Bacillales</taxon>
        <taxon>Caryophanaceae</taxon>
        <taxon>Jeotgalibacillus</taxon>
    </lineage>
</organism>
<dbReference type="Pfam" id="PF00583">
    <property type="entry name" value="Acetyltransf_1"/>
    <property type="match status" value="1"/>
</dbReference>
<dbReference type="SUPFAM" id="SSF55729">
    <property type="entry name" value="Acyl-CoA N-acyltransferases (Nat)"/>
    <property type="match status" value="1"/>
</dbReference>
<dbReference type="EMBL" id="JBHUPG010000050">
    <property type="protein sequence ID" value="MFD2913929.1"/>
    <property type="molecule type" value="Genomic_DNA"/>
</dbReference>
<dbReference type="EC" id="2.3.-.-" evidence="4"/>
<reference evidence="5" key="1">
    <citation type="journal article" date="2019" name="Int. J. Syst. Evol. Microbiol.">
        <title>The Global Catalogue of Microorganisms (GCM) 10K type strain sequencing project: providing services to taxonomists for standard genome sequencing and annotation.</title>
        <authorList>
            <consortium name="The Broad Institute Genomics Platform"/>
            <consortium name="The Broad Institute Genome Sequencing Center for Infectious Disease"/>
            <person name="Wu L."/>
            <person name="Ma J."/>
        </authorList>
    </citation>
    <scope>NUCLEOTIDE SEQUENCE [LARGE SCALE GENOMIC DNA]</scope>
    <source>
        <strain evidence="5">KCTC 13528</strain>
    </source>
</reference>
<comment type="caution">
    <text evidence="4">The sequence shown here is derived from an EMBL/GenBank/DDBJ whole genome shotgun (WGS) entry which is preliminary data.</text>
</comment>
<dbReference type="InterPro" id="IPR000182">
    <property type="entry name" value="GNAT_dom"/>
</dbReference>